<dbReference type="InterPro" id="IPR011990">
    <property type="entry name" value="TPR-like_helical_dom_sf"/>
</dbReference>
<sequence>MSFRKSWKFYEECYKILNEEKNKDKLDPEYVHDVMLGYGVFNFIISLIPPAFTFFVEAIGFKGDREKGYSMIRECSKRQTMTGLVSLLILQALNQFYFEDYKKAIELQTEMTDRFPRAIMPLFISGYSYRFMGLLDDSAANFKRIYEEAGELGQVKYNCFYELGTTAVKISDWEGAIKNLLAYFEGNPQEGYRCYAAYEIGMCYVFVGNTKDAIEYFKKSVLWVRKEYAFDLFAARKSKLYLDEYNKNPQKNELVPKVELLLFELKEKMKCNLHEDSLKQLQRIKELGIKTLSPDSRAAYYLCKGETIRKIGHYDSALKPLNKAIKEKVRTELYAIPHALVEIAQCYVSLQQPNEAKKVLAQAQGFKDYDFNAQLLRTITRISDSINGAKF</sequence>
<accession>A0A6B2L585</accession>
<dbReference type="InterPro" id="IPR019412">
    <property type="entry name" value="IML2/TPR_39"/>
</dbReference>
<keyword evidence="1" id="KW-0472">Membrane</keyword>
<reference evidence="2" key="1">
    <citation type="journal article" date="2020" name="J. Eukaryot. Microbiol.">
        <title>De novo Sequencing, Assembly and Annotation of the Transcriptome for the Free-Living Testate Amoeba Arcella intermedia.</title>
        <authorList>
            <person name="Ribeiro G.M."/>
            <person name="Porfirio-Sousa A.L."/>
            <person name="Maurer-Alcala X.X."/>
            <person name="Katz L.A."/>
            <person name="Lahr D.J.G."/>
        </authorList>
    </citation>
    <scope>NUCLEOTIDE SEQUENCE</scope>
</reference>
<dbReference type="Pfam" id="PF10300">
    <property type="entry name" value="Iml2-TPR_39"/>
    <property type="match status" value="1"/>
</dbReference>
<dbReference type="InterPro" id="IPR019734">
    <property type="entry name" value="TPR_rpt"/>
</dbReference>
<dbReference type="PANTHER" id="PTHR31859">
    <property type="entry name" value="TETRATRICOPEPTIDE REPEAT PROTEIN 39 FAMILY MEMBER"/>
    <property type="match status" value="1"/>
</dbReference>
<dbReference type="Pfam" id="PF13181">
    <property type="entry name" value="TPR_8"/>
    <property type="match status" value="1"/>
</dbReference>
<name>A0A6B2L585_9EUKA</name>
<dbReference type="SUPFAM" id="SSF48452">
    <property type="entry name" value="TPR-like"/>
    <property type="match status" value="2"/>
</dbReference>
<proteinExistence type="predicted"/>
<dbReference type="AlphaFoldDB" id="A0A6B2L585"/>
<keyword evidence="1" id="KW-1133">Transmembrane helix</keyword>
<dbReference type="PANTHER" id="PTHR31859:SF1">
    <property type="entry name" value="TETRATRICOPEPTIDE REPEAT PROTEIN 39C"/>
    <property type="match status" value="1"/>
</dbReference>
<protein>
    <recommendedName>
        <fullName evidence="3">Tetratricopeptide repeat protein</fullName>
    </recommendedName>
</protein>
<evidence type="ECO:0000313" key="2">
    <source>
        <dbReference type="EMBL" id="NDV32203.1"/>
    </source>
</evidence>
<feature type="transmembrane region" description="Helical" evidence="1">
    <location>
        <begin position="35"/>
        <end position="59"/>
    </location>
</feature>
<evidence type="ECO:0000256" key="1">
    <source>
        <dbReference type="SAM" id="Phobius"/>
    </source>
</evidence>
<evidence type="ECO:0008006" key="3">
    <source>
        <dbReference type="Google" id="ProtNLM"/>
    </source>
</evidence>
<dbReference type="Gene3D" id="1.25.40.10">
    <property type="entry name" value="Tetratricopeptide repeat domain"/>
    <property type="match status" value="2"/>
</dbReference>
<dbReference type="EMBL" id="GIBP01003234">
    <property type="protein sequence ID" value="NDV32203.1"/>
    <property type="molecule type" value="Transcribed_RNA"/>
</dbReference>
<keyword evidence="1" id="KW-0812">Transmembrane</keyword>
<organism evidence="2">
    <name type="scientific">Arcella intermedia</name>
    <dbReference type="NCBI Taxonomy" id="1963864"/>
    <lineage>
        <taxon>Eukaryota</taxon>
        <taxon>Amoebozoa</taxon>
        <taxon>Tubulinea</taxon>
        <taxon>Elardia</taxon>
        <taxon>Arcellinida</taxon>
        <taxon>Sphaerothecina</taxon>
        <taxon>Arcellidae</taxon>
        <taxon>Arcella</taxon>
    </lineage>
</organism>